<proteinExistence type="predicted"/>
<dbReference type="PROSITE" id="PS50856">
    <property type="entry name" value="AMOP"/>
    <property type="match status" value="1"/>
</dbReference>
<evidence type="ECO:0000256" key="6">
    <source>
        <dbReference type="SAM" id="SignalP"/>
    </source>
</evidence>
<organism evidence="9 10">
    <name type="scientific">Dreissena polymorpha</name>
    <name type="common">Zebra mussel</name>
    <name type="synonym">Mytilus polymorpha</name>
    <dbReference type="NCBI Taxonomy" id="45954"/>
    <lineage>
        <taxon>Eukaryota</taxon>
        <taxon>Metazoa</taxon>
        <taxon>Spiralia</taxon>
        <taxon>Lophotrochozoa</taxon>
        <taxon>Mollusca</taxon>
        <taxon>Bivalvia</taxon>
        <taxon>Autobranchia</taxon>
        <taxon>Heteroconchia</taxon>
        <taxon>Euheterodonta</taxon>
        <taxon>Imparidentia</taxon>
        <taxon>Neoheterodontei</taxon>
        <taxon>Myida</taxon>
        <taxon>Dreissenoidea</taxon>
        <taxon>Dreissenidae</taxon>
        <taxon>Dreissena</taxon>
    </lineage>
</organism>
<dbReference type="InterPro" id="IPR051495">
    <property type="entry name" value="Epithelial_Barrier/Signaling"/>
</dbReference>
<dbReference type="SMART" id="SM00723">
    <property type="entry name" value="AMOP"/>
    <property type="match status" value="1"/>
</dbReference>
<accession>A0A9D4CHD1</accession>
<dbReference type="InterPro" id="IPR005533">
    <property type="entry name" value="AMOP_dom"/>
</dbReference>
<keyword evidence="4" id="KW-0472">Membrane</keyword>
<evidence type="ECO:0000256" key="4">
    <source>
        <dbReference type="ARBA" id="ARBA00023136"/>
    </source>
</evidence>
<feature type="chain" id="PRO_5038637014" description="Sushi domain-containing protein 2" evidence="6">
    <location>
        <begin position="25"/>
        <end position="1104"/>
    </location>
</feature>
<dbReference type="EMBL" id="JAIWYP010000012">
    <property type="protein sequence ID" value="KAH3724538.1"/>
    <property type="molecule type" value="Genomic_DNA"/>
</dbReference>
<evidence type="ECO:0000256" key="1">
    <source>
        <dbReference type="ARBA" id="ARBA00004370"/>
    </source>
</evidence>
<keyword evidence="10" id="KW-1185">Reference proteome</keyword>
<protein>
    <recommendedName>
        <fullName evidence="11">Sushi domain-containing protein 2</fullName>
    </recommendedName>
</protein>
<dbReference type="InterPro" id="IPR003886">
    <property type="entry name" value="NIDO_dom"/>
</dbReference>
<feature type="signal peptide" evidence="6">
    <location>
        <begin position="1"/>
        <end position="24"/>
    </location>
</feature>
<dbReference type="Pfam" id="PF01833">
    <property type="entry name" value="TIG"/>
    <property type="match status" value="1"/>
</dbReference>
<evidence type="ECO:0000259" key="7">
    <source>
        <dbReference type="PROSITE" id="PS50856"/>
    </source>
</evidence>
<dbReference type="AlphaFoldDB" id="A0A9D4CHD1"/>
<dbReference type="InterPro" id="IPR002909">
    <property type="entry name" value="IPT_dom"/>
</dbReference>
<keyword evidence="6" id="KW-0732">Signal</keyword>
<evidence type="ECO:0008006" key="11">
    <source>
        <dbReference type="Google" id="ProtNLM"/>
    </source>
</evidence>
<keyword evidence="2" id="KW-0812">Transmembrane</keyword>
<comment type="caution">
    <text evidence="9">The sequence shown here is derived from an EMBL/GenBank/DDBJ whole genome shotgun (WGS) entry which is preliminary data.</text>
</comment>
<reference evidence="9" key="2">
    <citation type="submission" date="2020-11" db="EMBL/GenBank/DDBJ databases">
        <authorList>
            <person name="McCartney M.A."/>
            <person name="Auch B."/>
            <person name="Kono T."/>
            <person name="Mallez S."/>
            <person name="Becker A."/>
            <person name="Gohl D.M."/>
            <person name="Silverstein K.A.T."/>
            <person name="Koren S."/>
            <person name="Bechman K.B."/>
            <person name="Herman A."/>
            <person name="Abrahante J.E."/>
            <person name="Garbe J."/>
        </authorList>
    </citation>
    <scope>NUCLEOTIDE SEQUENCE</scope>
    <source>
        <strain evidence="9">Duluth1</strain>
        <tissue evidence="9">Whole animal</tissue>
    </source>
</reference>
<evidence type="ECO:0000256" key="5">
    <source>
        <dbReference type="ARBA" id="ARBA00023157"/>
    </source>
</evidence>
<dbReference type="InterPro" id="IPR056619">
    <property type="entry name" value="C8-3_MUC4"/>
</dbReference>
<evidence type="ECO:0000313" key="10">
    <source>
        <dbReference type="Proteomes" id="UP000828390"/>
    </source>
</evidence>
<dbReference type="InterPro" id="IPR014756">
    <property type="entry name" value="Ig_E-set"/>
</dbReference>
<dbReference type="InterPro" id="IPR013783">
    <property type="entry name" value="Ig-like_fold"/>
</dbReference>
<evidence type="ECO:0000256" key="3">
    <source>
        <dbReference type="ARBA" id="ARBA00022989"/>
    </source>
</evidence>
<dbReference type="Pfam" id="PF23263">
    <property type="entry name" value="C8-3_MUC4"/>
    <property type="match status" value="1"/>
</dbReference>
<keyword evidence="3" id="KW-1133">Transmembrane helix</keyword>
<dbReference type="GO" id="GO:0007160">
    <property type="term" value="P:cell-matrix adhesion"/>
    <property type="evidence" value="ECO:0007669"/>
    <property type="project" value="InterPro"/>
</dbReference>
<evidence type="ECO:0000313" key="9">
    <source>
        <dbReference type="EMBL" id="KAH3724538.1"/>
    </source>
</evidence>
<dbReference type="Pfam" id="PF03782">
    <property type="entry name" value="AMOP"/>
    <property type="match status" value="1"/>
</dbReference>
<keyword evidence="5" id="KW-1015">Disulfide bond</keyword>
<gene>
    <name evidence="9" type="ORF">DPMN_050358</name>
</gene>
<dbReference type="PANTHER" id="PTHR13802">
    <property type="entry name" value="MUCIN 4-RELATED"/>
    <property type="match status" value="1"/>
</dbReference>
<sequence>MAVFAEHGFICCIFICVSFQYVTTDTPLYHFTSTQHAILPTEGSYHLISSYIPVVYEERSFTSFVISTNGLVAFTNDTSKAEFNNVDWSKDDISPFLDVPFIAPYYHDGERIGVHKDYKGSVEYEQLGPTNPDNRTLRDFGKYCSSQVVGASYFTPTWGLVITWRNVTSRNVLTCTASSCPSNTFQLVLITDGMDSFAIFNYEKMDMLPCEYCQAGFNGGNTIGWTDIISRKTDLQNLKTQQSSDIVGRYVFKISPGRVVRAGCSTDYFSDQLSIYPTFAGMFGGKMIDVSGPCFEKNQHYRCRFGQGTDESNATFISPNRVRCMVPRLMVRDNITVSLIANGKTYFTDFFIVFPGRLSQGEHVTTVSSKDNITWHDRDPSQLTLTWKPELLSNNSNDRVKINLIGYKEDNEMGSYKLLTSLGSNIPASAGTYTLDPRQHQCSGSDCQYEIGLLEVRLIDKAFPMKYMYLSSEVIPLAWYVQTSMLTQYGTTWPTDMCVKWYNQDKQDMSWLDDLLNCPCSLTQAVSDFGRWQPDGSCNLQNAKNPNNCFYHTTAVHCVRAVQPVHGAGNQCCYSSTGLLIYAEDTFQGSTPDKGHDWGAAPYGKKFYVPSLSHWLADVVTFYYCCLWTRYNSCDYYMDQRPTKNCAGYNPPIPASVYGQGHVMTFSGVSPRRMYGPGDYVLFRSGNTEIQGRFNRNPYPTEKTDSHTVLDIVTLVGIAVQDKGTSDRVEIQLRGPDYDRSTQHLNVRVNGQNIAFNEKSLFWQDYKGVAIVNTDDRNEQSNFTVLLSNGIGFQIAETSNTLQMDLMVPRAFNNALGLFGTLSGHMLLPNGTAINMMYLRASDEYNKFQLAWAVQENGSLFRTLLPANHSLLGPVNVEPAPLNTDTPIFCKQNQECIYDYRHTGSEAIARSSIQAAERYAALHNNLQPVRSCGILDVPRSRKTNYDYTLGTTTTITSCRVGQLHGTATYTCVETSNETQAWSPAVDAVCHATTSAATPIFTSTAYNRMSTTQQTTTTMSTATSTINITGCVDLHFPEHWETIGPSIQHIKILPSPYHALVYCQPGYNAFLASQHIYSDHFQITCRDGSWKSHSVCQKIDAVIVG</sequence>
<dbReference type="PANTHER" id="PTHR13802:SF52">
    <property type="entry name" value="MUCIN-4"/>
    <property type="match status" value="1"/>
</dbReference>
<evidence type="ECO:0000256" key="2">
    <source>
        <dbReference type="ARBA" id="ARBA00022692"/>
    </source>
</evidence>
<reference evidence="9" key="1">
    <citation type="journal article" date="2019" name="bioRxiv">
        <title>The Genome of the Zebra Mussel, Dreissena polymorpha: A Resource for Invasive Species Research.</title>
        <authorList>
            <person name="McCartney M.A."/>
            <person name="Auch B."/>
            <person name="Kono T."/>
            <person name="Mallez S."/>
            <person name="Zhang Y."/>
            <person name="Obille A."/>
            <person name="Becker A."/>
            <person name="Abrahante J.E."/>
            <person name="Garbe J."/>
            <person name="Badalamenti J.P."/>
            <person name="Herman A."/>
            <person name="Mangelson H."/>
            <person name="Liachko I."/>
            <person name="Sullivan S."/>
            <person name="Sone E.D."/>
            <person name="Koren S."/>
            <person name="Silverstein K.A.T."/>
            <person name="Beckman K.B."/>
            <person name="Gohl D.M."/>
        </authorList>
    </citation>
    <scope>NUCLEOTIDE SEQUENCE</scope>
    <source>
        <strain evidence="9">Duluth1</strain>
        <tissue evidence="9">Whole animal</tissue>
    </source>
</reference>
<name>A0A9D4CHD1_DREPO</name>
<dbReference type="PROSITE" id="PS51220">
    <property type="entry name" value="NIDO"/>
    <property type="match status" value="1"/>
</dbReference>
<dbReference type="Proteomes" id="UP000828390">
    <property type="component" value="Unassembled WGS sequence"/>
</dbReference>
<dbReference type="SMART" id="SM00539">
    <property type="entry name" value="NIDO"/>
    <property type="match status" value="1"/>
</dbReference>
<dbReference type="GO" id="GO:0016020">
    <property type="term" value="C:membrane"/>
    <property type="evidence" value="ECO:0007669"/>
    <property type="project" value="UniProtKB-SubCell"/>
</dbReference>
<dbReference type="OrthoDB" id="6051552at2759"/>
<feature type="domain" description="NIDO" evidence="8">
    <location>
        <begin position="100"/>
        <end position="257"/>
    </location>
</feature>
<evidence type="ECO:0000259" key="8">
    <source>
        <dbReference type="PROSITE" id="PS51220"/>
    </source>
</evidence>
<comment type="subcellular location">
    <subcellularLocation>
        <location evidence="1">Membrane</location>
    </subcellularLocation>
</comment>
<dbReference type="Gene3D" id="2.60.40.10">
    <property type="entry name" value="Immunoglobulins"/>
    <property type="match status" value="1"/>
</dbReference>
<feature type="domain" description="AMOP" evidence="7">
    <location>
        <begin position="490"/>
        <end position="641"/>
    </location>
</feature>
<dbReference type="Pfam" id="PF06119">
    <property type="entry name" value="NIDO"/>
    <property type="match status" value="1"/>
</dbReference>
<dbReference type="SUPFAM" id="SSF81296">
    <property type="entry name" value="E set domains"/>
    <property type="match status" value="1"/>
</dbReference>